<keyword evidence="1" id="KW-0812">Transmembrane</keyword>
<feature type="chain" id="PRO_5029601740" evidence="2">
    <location>
        <begin position="27"/>
        <end position="139"/>
    </location>
</feature>
<dbReference type="PANTHER" id="PTHR37360">
    <property type="entry name" value="FRAGILE X MENTAL RETARDATION 1 NEIGHBOR PROTEIN"/>
    <property type="match status" value="1"/>
</dbReference>
<accession>A0A7L3L9D0</accession>
<feature type="transmembrane region" description="Helical" evidence="1">
    <location>
        <begin position="113"/>
        <end position="137"/>
    </location>
</feature>
<evidence type="ECO:0000313" key="3">
    <source>
        <dbReference type="EMBL" id="NXU49838.1"/>
    </source>
</evidence>
<name>A0A7L3L9D0_9CHAR</name>
<feature type="signal peptide" evidence="2">
    <location>
        <begin position="1"/>
        <end position="26"/>
    </location>
</feature>
<dbReference type="Proteomes" id="UP000582182">
    <property type="component" value="Unassembled WGS sequence"/>
</dbReference>
<dbReference type="PANTHER" id="PTHR37360:SF1">
    <property type="entry name" value="FMR1 NEIGHBOR PROTEIN"/>
    <property type="match status" value="1"/>
</dbReference>
<dbReference type="OrthoDB" id="9837391at2759"/>
<evidence type="ECO:0000313" key="4">
    <source>
        <dbReference type="Proteomes" id="UP000582182"/>
    </source>
</evidence>
<keyword evidence="1" id="KW-1133">Transmembrane helix</keyword>
<dbReference type="EMBL" id="VZTY01007850">
    <property type="protein sequence ID" value="NXU49838.1"/>
    <property type="molecule type" value="Genomic_DNA"/>
</dbReference>
<feature type="non-terminal residue" evidence="3">
    <location>
        <position position="139"/>
    </location>
</feature>
<reference evidence="3 4" key="1">
    <citation type="submission" date="2019-09" db="EMBL/GenBank/DDBJ databases">
        <title>Bird 10,000 Genomes (B10K) Project - Family phase.</title>
        <authorList>
            <person name="Zhang G."/>
        </authorList>
    </citation>
    <scope>NUCLEOTIDE SEQUENCE [LARGE SCALE GENOMIC DNA]</scope>
    <source>
        <strain evidence="3">B10K-DU-029-46</strain>
    </source>
</reference>
<comment type="caution">
    <text evidence="3">The sequence shown here is derived from an EMBL/GenBank/DDBJ whole genome shotgun (WGS) entry which is preliminary data.</text>
</comment>
<proteinExistence type="predicted"/>
<gene>
    <name evidence="3" type="primary">Fmr1nb</name>
    <name evidence="3" type="ORF">TURVEL_R09849</name>
</gene>
<protein>
    <submittedName>
        <fullName evidence="3">FMR1N protein</fullName>
    </submittedName>
</protein>
<dbReference type="InterPro" id="IPR055331">
    <property type="entry name" value="FMR1-like"/>
</dbReference>
<feature type="non-terminal residue" evidence="3">
    <location>
        <position position="1"/>
    </location>
</feature>
<keyword evidence="2" id="KW-0732">Signal</keyword>
<sequence>MLLTGTYLAWNCVVLVLLYSTSSSFASPTEHVLEKSEVAPRSFSMNLQDVYEALFSFFRPVTCKHKDQATLIPCHVGESLNKTECLQSNCCPSKGSHEPLCYMPFADNTTLTFRVLLIVAGGLLLLGCLPLCCCAGLQR</sequence>
<evidence type="ECO:0000256" key="1">
    <source>
        <dbReference type="SAM" id="Phobius"/>
    </source>
</evidence>
<keyword evidence="1" id="KW-0472">Membrane</keyword>
<organism evidence="3 4">
    <name type="scientific">Turnix velox</name>
    <name type="common">Little buttonquail</name>
    <dbReference type="NCBI Taxonomy" id="2529409"/>
    <lineage>
        <taxon>Eukaryota</taxon>
        <taxon>Metazoa</taxon>
        <taxon>Chordata</taxon>
        <taxon>Craniata</taxon>
        <taxon>Vertebrata</taxon>
        <taxon>Euteleostomi</taxon>
        <taxon>Archelosauria</taxon>
        <taxon>Archosauria</taxon>
        <taxon>Dinosauria</taxon>
        <taxon>Saurischia</taxon>
        <taxon>Theropoda</taxon>
        <taxon>Coelurosauria</taxon>
        <taxon>Aves</taxon>
        <taxon>Neognathae</taxon>
        <taxon>Neoaves</taxon>
        <taxon>Charadriiformes</taxon>
        <taxon>Turnicidae</taxon>
        <taxon>Turnix</taxon>
    </lineage>
</organism>
<keyword evidence="4" id="KW-1185">Reference proteome</keyword>
<evidence type="ECO:0000256" key="2">
    <source>
        <dbReference type="SAM" id="SignalP"/>
    </source>
</evidence>
<dbReference type="AlphaFoldDB" id="A0A7L3L9D0"/>